<gene>
    <name evidence="8" type="ORF">HLH48_12780</name>
</gene>
<dbReference type="InterPro" id="IPR013762">
    <property type="entry name" value="Integrase-like_cat_sf"/>
</dbReference>
<dbReference type="Gene3D" id="1.10.443.10">
    <property type="entry name" value="Intergrase catalytic core"/>
    <property type="match status" value="1"/>
</dbReference>
<name>A0A7W4IDV8_9PROT</name>
<dbReference type="CDD" id="cd00801">
    <property type="entry name" value="INT_P4_C"/>
    <property type="match status" value="1"/>
</dbReference>
<dbReference type="PANTHER" id="PTHR30629:SF2">
    <property type="entry name" value="PROPHAGE INTEGRASE INTS-RELATED"/>
    <property type="match status" value="1"/>
</dbReference>
<dbReference type="Pfam" id="PF22022">
    <property type="entry name" value="Phage_int_M"/>
    <property type="match status" value="1"/>
</dbReference>
<reference evidence="8 9" key="1">
    <citation type="submission" date="2020-04" db="EMBL/GenBank/DDBJ databases">
        <title>Description of novel Gluconacetobacter.</title>
        <authorList>
            <person name="Sombolestani A."/>
        </authorList>
    </citation>
    <scope>NUCLEOTIDE SEQUENCE [LARGE SCALE GENOMIC DNA]</scope>
    <source>
        <strain evidence="8 9">LMG 19747</strain>
    </source>
</reference>
<dbReference type="Pfam" id="PF00589">
    <property type="entry name" value="Phage_integrase"/>
    <property type="match status" value="1"/>
</dbReference>
<dbReference type="Gene3D" id="3.30.160.390">
    <property type="entry name" value="Integrase, DNA-binding domain"/>
    <property type="match status" value="1"/>
</dbReference>
<dbReference type="RefSeq" id="WP_182997904.1">
    <property type="nucleotide sequence ID" value="NZ_JABEQJ010000016.1"/>
</dbReference>
<dbReference type="GO" id="GO:0015074">
    <property type="term" value="P:DNA integration"/>
    <property type="evidence" value="ECO:0007669"/>
    <property type="project" value="UniProtKB-KW"/>
</dbReference>
<dbReference type="InterPro" id="IPR002104">
    <property type="entry name" value="Integrase_catalytic"/>
</dbReference>
<dbReference type="InterPro" id="IPR044068">
    <property type="entry name" value="CB"/>
</dbReference>
<dbReference type="GO" id="GO:0003677">
    <property type="term" value="F:DNA binding"/>
    <property type="evidence" value="ECO:0007669"/>
    <property type="project" value="UniProtKB-UniRule"/>
</dbReference>
<keyword evidence="2" id="KW-0229">DNA integration</keyword>
<dbReference type="PROSITE" id="PS51900">
    <property type="entry name" value="CB"/>
    <property type="match status" value="1"/>
</dbReference>
<evidence type="ECO:0000259" key="7">
    <source>
        <dbReference type="PROSITE" id="PS51900"/>
    </source>
</evidence>
<dbReference type="InterPro" id="IPR038488">
    <property type="entry name" value="Integrase_DNA-bd_sf"/>
</dbReference>
<feature type="domain" description="Tyr recombinase" evidence="6">
    <location>
        <begin position="197"/>
        <end position="371"/>
    </location>
</feature>
<sequence>MGRLSATTVKAIREPGRYGDGDGLYLVISPRGGKSWVCRVQKNGKRRDIGLGSAKKVSLALARERAVKARMQVEVGLDPVAERRKEAGIPSFREAALEVYAQNKATWKNKKHRAQWLTTLETYAFPLIGDVSIADLDGHHVREAIAPIWLNKPETARRVRQRISNVTDWAIGKGYRTLPLPLAAMDKSLPKAKIKTVHHTALPYAEVPAFLTYLRSGDSIGRLALAALILTATRSGEIRSATWDEIDFENKLWTIPADRMKAGREHVIPLSSQMCHVFKLAQGYREARSQLVFPGQRAGKPLSDMTLTKICRDARIAAVPHGFRSSFRDWVAEETQFVGDIAEMALAHTIGNKVEAAYRRGNLLEKRRILMEAWGAYCWPEKCRDEGNESSPIELARGPENQS</sequence>
<dbReference type="Pfam" id="PF13356">
    <property type="entry name" value="Arm-DNA-bind_3"/>
    <property type="match status" value="1"/>
</dbReference>
<dbReference type="InterPro" id="IPR011010">
    <property type="entry name" value="DNA_brk_join_enz"/>
</dbReference>
<evidence type="ECO:0000313" key="9">
    <source>
        <dbReference type="Proteomes" id="UP000589085"/>
    </source>
</evidence>
<accession>A0A7W4IDV8</accession>
<evidence type="ECO:0000256" key="1">
    <source>
        <dbReference type="ARBA" id="ARBA00008857"/>
    </source>
</evidence>
<organism evidence="8 9">
    <name type="scientific">Gluconacetobacter sacchari</name>
    <dbReference type="NCBI Taxonomy" id="92759"/>
    <lineage>
        <taxon>Bacteria</taxon>
        <taxon>Pseudomonadati</taxon>
        <taxon>Pseudomonadota</taxon>
        <taxon>Alphaproteobacteria</taxon>
        <taxon>Acetobacterales</taxon>
        <taxon>Acetobacteraceae</taxon>
        <taxon>Gluconacetobacter</taxon>
    </lineage>
</organism>
<evidence type="ECO:0000259" key="6">
    <source>
        <dbReference type="PROSITE" id="PS51898"/>
    </source>
</evidence>
<dbReference type="Gene3D" id="1.10.150.130">
    <property type="match status" value="1"/>
</dbReference>
<dbReference type="InterPro" id="IPR053876">
    <property type="entry name" value="Phage_int_M"/>
</dbReference>
<dbReference type="InterPro" id="IPR010998">
    <property type="entry name" value="Integrase_recombinase_N"/>
</dbReference>
<evidence type="ECO:0000256" key="5">
    <source>
        <dbReference type="PROSITE-ProRule" id="PRU01248"/>
    </source>
</evidence>
<proteinExistence type="inferred from homology"/>
<comment type="caution">
    <text evidence="8">The sequence shown here is derived from an EMBL/GenBank/DDBJ whole genome shotgun (WGS) entry which is preliminary data.</text>
</comment>
<dbReference type="EMBL" id="JABEQJ010000016">
    <property type="protein sequence ID" value="MBB2161034.1"/>
    <property type="molecule type" value="Genomic_DNA"/>
</dbReference>
<keyword evidence="4" id="KW-0233">DNA recombination</keyword>
<dbReference type="PROSITE" id="PS51898">
    <property type="entry name" value="TYR_RECOMBINASE"/>
    <property type="match status" value="1"/>
</dbReference>
<evidence type="ECO:0000256" key="3">
    <source>
        <dbReference type="ARBA" id="ARBA00023125"/>
    </source>
</evidence>
<keyword evidence="3 5" id="KW-0238">DNA-binding</keyword>
<dbReference type="SUPFAM" id="SSF56349">
    <property type="entry name" value="DNA breaking-rejoining enzymes"/>
    <property type="match status" value="1"/>
</dbReference>
<evidence type="ECO:0000256" key="2">
    <source>
        <dbReference type="ARBA" id="ARBA00022908"/>
    </source>
</evidence>
<dbReference type="Proteomes" id="UP000589085">
    <property type="component" value="Unassembled WGS sequence"/>
</dbReference>
<evidence type="ECO:0000313" key="8">
    <source>
        <dbReference type="EMBL" id="MBB2161034.1"/>
    </source>
</evidence>
<dbReference type="AlphaFoldDB" id="A0A7W4IDV8"/>
<feature type="domain" description="Core-binding (CB)" evidence="7">
    <location>
        <begin position="90"/>
        <end position="171"/>
    </location>
</feature>
<protein>
    <submittedName>
        <fullName evidence="8">Tyrosine-type recombinase/integrase</fullName>
    </submittedName>
</protein>
<dbReference type="InterPro" id="IPR025166">
    <property type="entry name" value="Integrase_DNA_bind_dom"/>
</dbReference>
<comment type="similarity">
    <text evidence="1">Belongs to the 'phage' integrase family.</text>
</comment>
<evidence type="ECO:0000256" key="4">
    <source>
        <dbReference type="ARBA" id="ARBA00023172"/>
    </source>
</evidence>
<dbReference type="PANTHER" id="PTHR30629">
    <property type="entry name" value="PROPHAGE INTEGRASE"/>
    <property type="match status" value="1"/>
</dbReference>
<dbReference type="InterPro" id="IPR050808">
    <property type="entry name" value="Phage_Integrase"/>
</dbReference>
<dbReference type="GO" id="GO:0006310">
    <property type="term" value="P:DNA recombination"/>
    <property type="evidence" value="ECO:0007669"/>
    <property type="project" value="UniProtKB-KW"/>
</dbReference>